<evidence type="ECO:0000256" key="1">
    <source>
        <dbReference type="SAM" id="MobiDB-lite"/>
    </source>
</evidence>
<feature type="compositionally biased region" description="Basic and acidic residues" evidence="1">
    <location>
        <begin position="162"/>
        <end position="183"/>
    </location>
</feature>
<sequence length="243" mass="27696">MDKKSSIPDAWDDDWESQIDKLSNNEKVIKLTKAERLANHAETNKKIWKSAEEPETFHFLAANDQVPLKSEFKPALKVLSRQPVPLMIKQIDPVTGVMQLKLGDDEKDEEKIDKTSPQELRQRALREREEKQKRYDLARARILGTSSMSSSLEETTVYQNSKQERSKLMHRNERSKGNGRDIKLSGSTSNSGSVPRDSKTSFRKTSIEFPSSRSQGDFGIIRVPRGPDFTGKPGFDFTKKGER</sequence>
<feature type="compositionally biased region" description="Basic and acidic residues" evidence="1">
    <location>
        <begin position="109"/>
        <end position="132"/>
    </location>
</feature>
<dbReference type="InterPro" id="IPR024642">
    <property type="entry name" value="SUZ-C"/>
</dbReference>
<feature type="compositionally biased region" description="Polar residues" evidence="1">
    <location>
        <begin position="152"/>
        <end position="161"/>
    </location>
</feature>
<evidence type="ECO:0000259" key="2">
    <source>
        <dbReference type="PROSITE" id="PS51938"/>
    </source>
</evidence>
<feature type="region of interest" description="Disordered" evidence="1">
    <location>
        <begin position="105"/>
        <end position="132"/>
    </location>
</feature>
<dbReference type="EMBL" id="MCBS01022611">
    <property type="protein sequence ID" value="RKF76609.1"/>
    <property type="molecule type" value="Genomic_DNA"/>
</dbReference>
<feature type="domain" description="SUZ-C" evidence="2">
    <location>
        <begin position="195"/>
        <end position="239"/>
    </location>
</feature>
<proteinExistence type="predicted"/>
<organism evidence="3 4">
    <name type="scientific">Golovinomyces cichoracearum</name>
    <dbReference type="NCBI Taxonomy" id="62708"/>
    <lineage>
        <taxon>Eukaryota</taxon>
        <taxon>Fungi</taxon>
        <taxon>Dikarya</taxon>
        <taxon>Ascomycota</taxon>
        <taxon>Pezizomycotina</taxon>
        <taxon>Leotiomycetes</taxon>
        <taxon>Erysiphales</taxon>
        <taxon>Erysiphaceae</taxon>
        <taxon>Golovinomyces</taxon>
    </lineage>
</organism>
<protein>
    <recommendedName>
        <fullName evidence="2">SUZ-C domain-containing protein</fullName>
    </recommendedName>
</protein>
<gene>
    <name evidence="3" type="ORF">GcM1_226088</name>
</gene>
<evidence type="ECO:0000313" key="3">
    <source>
        <dbReference type="EMBL" id="RKF76609.1"/>
    </source>
</evidence>
<dbReference type="PROSITE" id="PS51938">
    <property type="entry name" value="SUZ_C"/>
    <property type="match status" value="1"/>
</dbReference>
<feature type="region of interest" description="Disordered" evidence="1">
    <location>
        <begin position="146"/>
        <end position="243"/>
    </location>
</feature>
<reference evidence="3 4" key="1">
    <citation type="journal article" date="2018" name="BMC Genomics">
        <title>Comparative genome analyses reveal sequence features reflecting distinct modes of host-adaptation between dicot and monocot powdery mildew.</title>
        <authorList>
            <person name="Wu Y."/>
            <person name="Ma X."/>
            <person name="Pan Z."/>
            <person name="Kale S.D."/>
            <person name="Song Y."/>
            <person name="King H."/>
            <person name="Zhang Q."/>
            <person name="Presley C."/>
            <person name="Deng X."/>
            <person name="Wei C.I."/>
            <person name="Xiao S."/>
        </authorList>
    </citation>
    <scope>NUCLEOTIDE SEQUENCE [LARGE SCALE GENOMIC DNA]</scope>
    <source>
        <strain evidence="3">UMSG1</strain>
    </source>
</reference>
<comment type="caution">
    <text evidence="3">The sequence shown here is derived from an EMBL/GenBank/DDBJ whole genome shotgun (WGS) entry which is preliminary data.</text>
</comment>
<accession>A0A420IPW9</accession>
<name>A0A420IPW9_9PEZI</name>
<dbReference type="AlphaFoldDB" id="A0A420IPW9"/>
<dbReference type="Proteomes" id="UP000285326">
    <property type="component" value="Unassembled WGS sequence"/>
</dbReference>
<evidence type="ECO:0000313" key="4">
    <source>
        <dbReference type="Proteomes" id="UP000285326"/>
    </source>
</evidence>